<organism evidence="1 2">
    <name type="scientific">Dolosigranulum pigrum</name>
    <dbReference type="NCBI Taxonomy" id="29394"/>
    <lineage>
        <taxon>Bacteria</taxon>
        <taxon>Bacillati</taxon>
        <taxon>Bacillota</taxon>
        <taxon>Bacilli</taxon>
        <taxon>Lactobacillales</taxon>
        <taxon>Carnobacteriaceae</taxon>
        <taxon>Dolosigranulum</taxon>
    </lineage>
</organism>
<accession>A0A328KGG4</accession>
<reference evidence="1 2" key="1">
    <citation type="submission" date="2017-03" db="EMBL/GenBank/DDBJ databases">
        <title>wgs assembly of Dolosigranulum pigrum KPL CDC strains.</title>
        <authorList>
            <person name="Brugger S.D."/>
            <person name="Pettigrew M."/>
            <person name="Kong Y."/>
            <person name="Lemon K.P."/>
        </authorList>
    </citation>
    <scope>NUCLEOTIDE SEQUENCE [LARGE SCALE GENOMIC DNA]</scope>
    <source>
        <strain evidence="1 2">KPL1931_CDC4294-98</strain>
    </source>
</reference>
<dbReference type="Proteomes" id="UP000249099">
    <property type="component" value="Unassembled WGS sequence"/>
</dbReference>
<dbReference type="AlphaFoldDB" id="A0A328KGG4"/>
<sequence>MNKKRPPIFWVFIIAMVLLTLLRYSGSLFGISTYGETAIVVVGVVVVIGLLFWGYKKFFDE</sequence>
<evidence type="ECO:0000313" key="2">
    <source>
        <dbReference type="Proteomes" id="UP000249099"/>
    </source>
</evidence>
<dbReference type="RefSeq" id="WP_111949740.1">
    <property type="nucleotide sequence ID" value="NZ_CP040408.1"/>
</dbReference>
<protein>
    <submittedName>
        <fullName evidence="1">Uncharacterized protein</fullName>
    </submittedName>
</protein>
<evidence type="ECO:0000313" key="1">
    <source>
        <dbReference type="EMBL" id="RAN62018.1"/>
    </source>
</evidence>
<comment type="caution">
    <text evidence="1">The sequence shown here is derived from an EMBL/GenBank/DDBJ whole genome shotgun (WGS) entry which is preliminary data.</text>
</comment>
<proteinExistence type="predicted"/>
<dbReference type="EMBL" id="NAQV01000033">
    <property type="protein sequence ID" value="RAN62018.1"/>
    <property type="molecule type" value="Genomic_DNA"/>
</dbReference>
<gene>
    <name evidence="1" type="ORF">B8A44_08605</name>
</gene>
<name>A0A328KGG4_9LACT</name>